<proteinExistence type="predicted"/>
<dbReference type="Proteomes" id="UP001057498">
    <property type="component" value="Chromosome"/>
</dbReference>
<keyword evidence="2" id="KW-1185">Reference proteome</keyword>
<dbReference type="EMBL" id="AP025730">
    <property type="protein sequence ID" value="BDI05117.1"/>
    <property type="molecule type" value="Genomic_DNA"/>
</dbReference>
<name>A0ABN6PLN4_9BURK</name>
<organism evidence="1 2">
    <name type="scientific">Sphaerotilus microaerophilus</name>
    <dbReference type="NCBI Taxonomy" id="2914710"/>
    <lineage>
        <taxon>Bacteria</taxon>
        <taxon>Pseudomonadati</taxon>
        <taxon>Pseudomonadota</taxon>
        <taxon>Betaproteobacteria</taxon>
        <taxon>Burkholderiales</taxon>
        <taxon>Sphaerotilaceae</taxon>
        <taxon>Sphaerotilus</taxon>
    </lineage>
</organism>
<evidence type="ECO:0000313" key="1">
    <source>
        <dbReference type="EMBL" id="BDI05117.1"/>
    </source>
</evidence>
<dbReference type="RefSeq" id="WP_251973178.1">
    <property type="nucleotide sequence ID" value="NZ_AP025730.1"/>
</dbReference>
<evidence type="ECO:0000313" key="2">
    <source>
        <dbReference type="Proteomes" id="UP001057498"/>
    </source>
</evidence>
<evidence type="ECO:0008006" key="3">
    <source>
        <dbReference type="Google" id="ProtNLM"/>
    </source>
</evidence>
<protein>
    <recommendedName>
        <fullName evidence="3">Type II toxin-antitoxin system PemK/MazF family toxin</fullName>
    </recommendedName>
</protein>
<reference evidence="1" key="1">
    <citation type="submission" date="2022-04" db="EMBL/GenBank/DDBJ databases">
        <title>Whole genome sequence of Sphaerotilus sp. FB-5.</title>
        <authorList>
            <person name="Takeda M."/>
            <person name="Narihara S."/>
            <person name="Akimoto M."/>
            <person name="Akimoto R."/>
            <person name="Nishiyashiki S."/>
            <person name="Murakami T."/>
        </authorList>
    </citation>
    <scope>NUCLEOTIDE SEQUENCE</scope>
    <source>
        <strain evidence="1">FB-5</strain>
    </source>
</reference>
<sequence>MAEAFFGGMPLSCLQRVRDLPYSPGIRKEVHMPHIHVVATLTSNGQVPGNKVAIELLDPQVIVHRVASDVDEHPLTGSLLAELAEDIRQGRHIGSLPKELAESMVAQLNGIVDLDADISGSVAL</sequence>
<gene>
    <name evidence="1" type="ORF">CATMQ487_20870</name>
</gene>
<accession>A0ABN6PLN4</accession>